<keyword evidence="5 8" id="KW-0812">Transmembrane</keyword>
<evidence type="ECO:0000256" key="9">
    <source>
        <dbReference type="SAM" id="MobiDB-lite"/>
    </source>
</evidence>
<evidence type="ECO:0000259" key="10">
    <source>
        <dbReference type="PROSITE" id="PS51012"/>
    </source>
</evidence>
<evidence type="ECO:0000256" key="5">
    <source>
        <dbReference type="ARBA" id="ARBA00022692"/>
    </source>
</evidence>
<feature type="transmembrane region" description="Helical" evidence="8">
    <location>
        <begin position="272"/>
        <end position="292"/>
    </location>
</feature>
<name>A0ABY5AHQ4_9ACTO</name>
<feature type="transmembrane region" description="Helical" evidence="8">
    <location>
        <begin position="144"/>
        <end position="173"/>
    </location>
</feature>
<evidence type="ECO:0000256" key="4">
    <source>
        <dbReference type="ARBA" id="ARBA00022475"/>
    </source>
</evidence>
<feature type="transmembrane region" description="Helical" evidence="8">
    <location>
        <begin position="65"/>
        <end position="92"/>
    </location>
</feature>
<evidence type="ECO:0000313" key="12">
    <source>
        <dbReference type="Proteomes" id="UP001056109"/>
    </source>
</evidence>
<feature type="region of interest" description="Disordered" evidence="9">
    <location>
        <begin position="1"/>
        <end position="20"/>
    </location>
</feature>
<dbReference type="Proteomes" id="UP001056109">
    <property type="component" value="Chromosome"/>
</dbReference>
<keyword evidence="12" id="KW-1185">Reference proteome</keyword>
<proteinExistence type="inferred from homology"/>
<feature type="transmembrane region" description="Helical" evidence="8">
    <location>
        <begin position="104"/>
        <end position="123"/>
    </location>
</feature>
<accession>A0ABY5AHQ4</accession>
<evidence type="ECO:0000256" key="1">
    <source>
        <dbReference type="ARBA" id="ARBA00004651"/>
    </source>
</evidence>
<keyword evidence="7 8" id="KW-0472">Membrane</keyword>
<feature type="domain" description="ABC transmembrane type-2" evidence="10">
    <location>
        <begin position="66"/>
        <end position="296"/>
    </location>
</feature>
<dbReference type="PANTHER" id="PTHR30413">
    <property type="entry name" value="INNER MEMBRANE TRANSPORT PERMEASE"/>
    <property type="match status" value="1"/>
</dbReference>
<dbReference type="InterPro" id="IPR013525">
    <property type="entry name" value="ABC2_TM"/>
</dbReference>
<sequence>MKADDMSSESYSRSEIDPTDERVVDVHEMKAPSQEIRPKMPLNRQWNLVANFAGRDLKAKFNGTLLGWVWSLVVPMSTLLIYSVVFSVVFRIQPPQLGNGNDGIFALWLFAGLILWSFFSSSINGGMNALTSSGGLLSKIYFPAYAPVLGSGLAVGVQSLIEVGILLGAFVIVGNIGWTWLLSPFVLMLFVIFTQALAVVLSILNIFARDLAHLINVALQLLFYMTPIIYTPALLPETWRGLPLRDIIEFSPLAKFVTLFRSTIYDLTTGTIMQWVSVVLWTLAAYALAVWVTKKRGGDLAEQI</sequence>
<dbReference type="PANTHER" id="PTHR30413:SF10">
    <property type="entry name" value="CAPSULE POLYSACCHARIDE EXPORT INNER-MEMBRANE PROTEIN CTRC"/>
    <property type="match status" value="1"/>
</dbReference>
<keyword evidence="3 8" id="KW-0813">Transport</keyword>
<evidence type="ECO:0000313" key="11">
    <source>
        <dbReference type="EMBL" id="USR79453.1"/>
    </source>
</evidence>
<dbReference type="PROSITE" id="PS51012">
    <property type="entry name" value="ABC_TM2"/>
    <property type="match status" value="1"/>
</dbReference>
<dbReference type="RefSeq" id="WP_252673322.1">
    <property type="nucleotide sequence ID" value="NZ_CP099547.1"/>
</dbReference>
<gene>
    <name evidence="11" type="ORF">NG665_00190</name>
</gene>
<comment type="subcellular location">
    <subcellularLocation>
        <location evidence="1 8">Cell membrane</location>
        <topology evidence="1 8">Multi-pass membrane protein</topology>
    </subcellularLocation>
</comment>
<feature type="transmembrane region" description="Helical" evidence="8">
    <location>
        <begin position="214"/>
        <end position="235"/>
    </location>
</feature>
<dbReference type="InterPro" id="IPR047817">
    <property type="entry name" value="ABC2_TM_bact-type"/>
</dbReference>
<evidence type="ECO:0000256" key="8">
    <source>
        <dbReference type="RuleBase" id="RU361157"/>
    </source>
</evidence>
<evidence type="ECO:0000256" key="6">
    <source>
        <dbReference type="ARBA" id="ARBA00022989"/>
    </source>
</evidence>
<evidence type="ECO:0000256" key="7">
    <source>
        <dbReference type="ARBA" id="ARBA00023136"/>
    </source>
</evidence>
<dbReference type="Pfam" id="PF01061">
    <property type="entry name" value="ABC2_membrane"/>
    <property type="match status" value="1"/>
</dbReference>
<reference evidence="11" key="1">
    <citation type="submission" date="2022-06" db="EMBL/GenBank/DDBJ databases">
        <title>Complete Genome Sequence of Arcanobacterium pinnipediorum strain DSM 28752 isolated from a harbour seal.</title>
        <authorList>
            <person name="Borowiak M."/>
            <person name="Kreitlow A."/>
            <person name="Alssahen M."/>
            <person name="Malorny B."/>
            <person name="Laemmler C."/>
            <person name="Prenger-Berninghoff E."/>
            <person name="Siebert U."/>
            <person name="Ploetz M."/>
            <person name="Abdulmawjood A."/>
        </authorList>
    </citation>
    <scope>NUCLEOTIDE SEQUENCE</scope>
    <source>
        <strain evidence="11">DSM 28752</strain>
    </source>
</reference>
<protein>
    <recommendedName>
        <fullName evidence="8">Transport permease protein</fullName>
    </recommendedName>
</protein>
<dbReference type="EMBL" id="CP099547">
    <property type="protein sequence ID" value="USR79453.1"/>
    <property type="molecule type" value="Genomic_DNA"/>
</dbReference>
<comment type="similarity">
    <text evidence="2 8">Belongs to the ABC-2 integral membrane protein family.</text>
</comment>
<feature type="transmembrane region" description="Helical" evidence="8">
    <location>
        <begin position="185"/>
        <end position="207"/>
    </location>
</feature>
<keyword evidence="4 8" id="KW-1003">Cell membrane</keyword>
<organism evidence="11 12">
    <name type="scientific">Arcanobacterium pinnipediorum</name>
    <dbReference type="NCBI Taxonomy" id="1503041"/>
    <lineage>
        <taxon>Bacteria</taxon>
        <taxon>Bacillati</taxon>
        <taxon>Actinomycetota</taxon>
        <taxon>Actinomycetes</taxon>
        <taxon>Actinomycetales</taxon>
        <taxon>Actinomycetaceae</taxon>
        <taxon>Arcanobacterium</taxon>
    </lineage>
</organism>
<evidence type="ECO:0000256" key="2">
    <source>
        <dbReference type="ARBA" id="ARBA00007783"/>
    </source>
</evidence>
<evidence type="ECO:0000256" key="3">
    <source>
        <dbReference type="ARBA" id="ARBA00022448"/>
    </source>
</evidence>
<keyword evidence="6 8" id="KW-1133">Transmembrane helix</keyword>